<reference evidence="1" key="1">
    <citation type="submission" date="2014-09" db="EMBL/GenBank/DDBJ databases">
        <authorList>
            <person name="Magalhaes I.L.F."/>
            <person name="Oliveira U."/>
            <person name="Santos F.R."/>
            <person name="Vidigal T.H.D.A."/>
            <person name="Brescovit A.D."/>
            <person name="Santos A.J."/>
        </authorList>
    </citation>
    <scope>NUCLEOTIDE SEQUENCE</scope>
    <source>
        <tissue evidence="1">Shoot tissue taken approximately 20 cm above the soil surface</tissue>
    </source>
</reference>
<proteinExistence type="predicted"/>
<dbReference type="EMBL" id="GBRH01240397">
    <property type="protein sequence ID" value="JAD57498.1"/>
    <property type="molecule type" value="Transcribed_RNA"/>
</dbReference>
<protein>
    <submittedName>
        <fullName evidence="1">Uncharacterized protein</fullName>
    </submittedName>
</protein>
<evidence type="ECO:0000313" key="1">
    <source>
        <dbReference type="EMBL" id="JAD57498.1"/>
    </source>
</evidence>
<organism evidence="1">
    <name type="scientific">Arundo donax</name>
    <name type="common">Giant reed</name>
    <name type="synonym">Donax arundinaceus</name>
    <dbReference type="NCBI Taxonomy" id="35708"/>
    <lineage>
        <taxon>Eukaryota</taxon>
        <taxon>Viridiplantae</taxon>
        <taxon>Streptophyta</taxon>
        <taxon>Embryophyta</taxon>
        <taxon>Tracheophyta</taxon>
        <taxon>Spermatophyta</taxon>
        <taxon>Magnoliopsida</taxon>
        <taxon>Liliopsida</taxon>
        <taxon>Poales</taxon>
        <taxon>Poaceae</taxon>
        <taxon>PACMAD clade</taxon>
        <taxon>Arundinoideae</taxon>
        <taxon>Arundineae</taxon>
        <taxon>Arundo</taxon>
    </lineage>
</organism>
<sequence>MYINLRTKTCSQLLIYRNITISLAAASYN</sequence>
<accession>A0A0A9B5R6</accession>
<dbReference type="AlphaFoldDB" id="A0A0A9B5R6"/>
<reference evidence="1" key="2">
    <citation type="journal article" date="2015" name="Data Brief">
        <title>Shoot transcriptome of the giant reed, Arundo donax.</title>
        <authorList>
            <person name="Barrero R.A."/>
            <person name="Guerrero F.D."/>
            <person name="Moolhuijzen P."/>
            <person name="Goolsby J.A."/>
            <person name="Tidwell J."/>
            <person name="Bellgard S.E."/>
            <person name="Bellgard M.I."/>
        </authorList>
    </citation>
    <scope>NUCLEOTIDE SEQUENCE</scope>
    <source>
        <tissue evidence="1">Shoot tissue taken approximately 20 cm above the soil surface</tissue>
    </source>
</reference>
<name>A0A0A9B5R6_ARUDO</name>